<accession>A0A2K1J4C6</accession>
<dbReference type="Pfam" id="PF01498">
    <property type="entry name" value="HTH_Tnp_Tc3_2"/>
    <property type="match status" value="1"/>
</dbReference>
<reference evidence="4" key="3">
    <citation type="submission" date="2020-12" db="UniProtKB">
        <authorList>
            <consortium name="EnsemblPlants"/>
        </authorList>
    </citation>
    <scope>IDENTIFICATION</scope>
</reference>
<dbReference type="InterPro" id="IPR002492">
    <property type="entry name" value="Transposase_Tc1-like"/>
</dbReference>
<dbReference type="InterPro" id="IPR036388">
    <property type="entry name" value="WH-like_DNA-bd_sf"/>
</dbReference>
<gene>
    <name evidence="3" type="ORF">PHYPA_022211</name>
</gene>
<dbReference type="InterPro" id="IPR038717">
    <property type="entry name" value="Tc1-like_DDE_dom"/>
</dbReference>
<dbReference type="Proteomes" id="UP000006727">
    <property type="component" value="Chromosome 17"/>
</dbReference>
<dbReference type="EnsemblPlants" id="Pp3c17_17130V3.1">
    <property type="protein sequence ID" value="Pp3c17_17130V3.1"/>
    <property type="gene ID" value="Pp3c17_17130"/>
</dbReference>
<proteinExistence type="predicted"/>
<reference evidence="3 5" key="1">
    <citation type="journal article" date="2008" name="Science">
        <title>The Physcomitrella genome reveals evolutionary insights into the conquest of land by plants.</title>
        <authorList>
            <person name="Rensing S."/>
            <person name="Lang D."/>
            <person name="Zimmer A."/>
            <person name="Terry A."/>
            <person name="Salamov A."/>
            <person name="Shapiro H."/>
            <person name="Nishiyama T."/>
            <person name="Perroud P.-F."/>
            <person name="Lindquist E."/>
            <person name="Kamisugi Y."/>
            <person name="Tanahashi T."/>
            <person name="Sakakibara K."/>
            <person name="Fujita T."/>
            <person name="Oishi K."/>
            <person name="Shin-I T."/>
            <person name="Kuroki Y."/>
            <person name="Toyoda A."/>
            <person name="Suzuki Y."/>
            <person name="Hashimoto A."/>
            <person name="Yamaguchi K."/>
            <person name="Sugano A."/>
            <person name="Kohara Y."/>
            <person name="Fujiyama A."/>
            <person name="Anterola A."/>
            <person name="Aoki S."/>
            <person name="Ashton N."/>
            <person name="Barbazuk W.B."/>
            <person name="Barker E."/>
            <person name="Bennetzen J."/>
            <person name="Bezanilla M."/>
            <person name="Blankenship R."/>
            <person name="Cho S.H."/>
            <person name="Dutcher S."/>
            <person name="Estelle M."/>
            <person name="Fawcett J.A."/>
            <person name="Gundlach H."/>
            <person name="Hanada K."/>
            <person name="Heyl A."/>
            <person name="Hicks K.A."/>
            <person name="Hugh J."/>
            <person name="Lohr M."/>
            <person name="Mayer K."/>
            <person name="Melkozernov A."/>
            <person name="Murata T."/>
            <person name="Nelson D."/>
            <person name="Pils B."/>
            <person name="Prigge M."/>
            <person name="Reiss B."/>
            <person name="Renner T."/>
            <person name="Rombauts S."/>
            <person name="Rushton P."/>
            <person name="Sanderfoot A."/>
            <person name="Schween G."/>
            <person name="Shiu S.-H."/>
            <person name="Stueber K."/>
            <person name="Theodoulou F.L."/>
            <person name="Tu H."/>
            <person name="Van de Peer Y."/>
            <person name="Verrier P.J."/>
            <person name="Waters E."/>
            <person name="Wood A."/>
            <person name="Yang L."/>
            <person name="Cove D."/>
            <person name="Cuming A."/>
            <person name="Hasebe M."/>
            <person name="Lucas S."/>
            <person name="Mishler D.B."/>
            <person name="Reski R."/>
            <person name="Grigoriev I."/>
            <person name="Quatrano R.S."/>
            <person name="Boore J.L."/>
        </authorList>
    </citation>
    <scope>NUCLEOTIDE SEQUENCE [LARGE SCALE GENOMIC DNA]</scope>
    <source>
        <strain evidence="4 5">cv. Gransden 2004</strain>
    </source>
</reference>
<dbReference type="PANTHER" id="PTHR23022">
    <property type="entry name" value="TRANSPOSABLE ELEMENT-RELATED"/>
    <property type="match status" value="1"/>
</dbReference>
<dbReference type="InterPro" id="IPR009057">
    <property type="entry name" value="Homeodomain-like_sf"/>
</dbReference>
<reference evidence="3 5" key="2">
    <citation type="journal article" date="2018" name="Plant J.">
        <title>The Physcomitrella patens chromosome-scale assembly reveals moss genome structure and evolution.</title>
        <authorList>
            <person name="Lang D."/>
            <person name="Ullrich K.K."/>
            <person name="Murat F."/>
            <person name="Fuchs J."/>
            <person name="Jenkins J."/>
            <person name="Haas F.B."/>
            <person name="Piednoel M."/>
            <person name="Gundlach H."/>
            <person name="Van Bel M."/>
            <person name="Meyberg R."/>
            <person name="Vives C."/>
            <person name="Morata J."/>
            <person name="Symeonidi A."/>
            <person name="Hiss M."/>
            <person name="Muchero W."/>
            <person name="Kamisugi Y."/>
            <person name="Saleh O."/>
            <person name="Blanc G."/>
            <person name="Decker E.L."/>
            <person name="van Gessel N."/>
            <person name="Grimwood J."/>
            <person name="Hayes R.D."/>
            <person name="Graham S.W."/>
            <person name="Gunter L.E."/>
            <person name="McDaniel S.F."/>
            <person name="Hoernstein S.N.W."/>
            <person name="Larsson A."/>
            <person name="Li F.W."/>
            <person name="Perroud P.F."/>
            <person name="Phillips J."/>
            <person name="Ranjan P."/>
            <person name="Rokshar D.S."/>
            <person name="Rothfels C.J."/>
            <person name="Schneider L."/>
            <person name="Shu S."/>
            <person name="Stevenson D.W."/>
            <person name="Thummler F."/>
            <person name="Tillich M."/>
            <person name="Villarreal Aguilar J.C."/>
            <person name="Widiez T."/>
            <person name="Wong G.K."/>
            <person name="Wymore A."/>
            <person name="Zhang Y."/>
            <person name="Zimmer A.D."/>
            <person name="Quatrano R.S."/>
            <person name="Mayer K.F.X."/>
            <person name="Goodstein D."/>
            <person name="Casacuberta J.M."/>
            <person name="Vandepoele K."/>
            <person name="Reski R."/>
            <person name="Cuming A.C."/>
            <person name="Tuskan G.A."/>
            <person name="Maumus F."/>
            <person name="Salse J."/>
            <person name="Schmutz J."/>
            <person name="Rensing S.A."/>
        </authorList>
    </citation>
    <scope>NUCLEOTIDE SEQUENCE [LARGE SCALE GENOMIC DNA]</scope>
    <source>
        <strain evidence="4 5">cv. Gransden 2004</strain>
    </source>
</reference>
<evidence type="ECO:0000313" key="3">
    <source>
        <dbReference type="EMBL" id="PNR36360.1"/>
    </source>
</evidence>
<evidence type="ECO:0000313" key="5">
    <source>
        <dbReference type="Proteomes" id="UP000006727"/>
    </source>
</evidence>
<dbReference type="PANTHER" id="PTHR23022:SF119">
    <property type="entry name" value="TC1-LIKE TRANSPOSASE DDE DOMAIN-CONTAINING PROTEIN"/>
    <property type="match status" value="1"/>
</dbReference>
<dbReference type="AlphaFoldDB" id="A0A2K1J4C6"/>
<dbReference type="InterPro" id="IPR052338">
    <property type="entry name" value="Transposase_5"/>
</dbReference>
<dbReference type="InterPro" id="IPR036397">
    <property type="entry name" value="RNaseH_sf"/>
</dbReference>
<dbReference type="STRING" id="3218.A0A2K1J4C6"/>
<protein>
    <recommendedName>
        <fullName evidence="6">Tc1-like transposase DDE domain-containing protein</fullName>
    </recommendedName>
</protein>
<dbReference type="Gramene" id="Pp3c17_17130V3.1">
    <property type="protein sequence ID" value="Pp3c17_17130V3.1"/>
    <property type="gene ID" value="Pp3c17_17130"/>
</dbReference>
<name>A0A2K1J4C6_PHYPA</name>
<evidence type="ECO:0008006" key="6">
    <source>
        <dbReference type="Google" id="ProtNLM"/>
    </source>
</evidence>
<dbReference type="GO" id="GO:0015074">
    <property type="term" value="P:DNA integration"/>
    <property type="evidence" value="ECO:0007669"/>
    <property type="project" value="InterPro"/>
</dbReference>
<dbReference type="Pfam" id="PF13358">
    <property type="entry name" value="DDE_3"/>
    <property type="match status" value="1"/>
</dbReference>
<feature type="domain" description="Transposase Tc1-like" evidence="1">
    <location>
        <begin position="72"/>
        <end position="133"/>
    </location>
</feature>
<evidence type="ECO:0000313" key="4">
    <source>
        <dbReference type="EnsemblPlants" id="Pp3c17_17130V3.1"/>
    </source>
</evidence>
<dbReference type="GO" id="GO:0003677">
    <property type="term" value="F:DNA binding"/>
    <property type="evidence" value="ECO:0007669"/>
    <property type="project" value="InterPro"/>
</dbReference>
<dbReference type="Gene3D" id="3.30.420.10">
    <property type="entry name" value="Ribonuclease H-like superfamily/Ribonuclease H"/>
    <property type="match status" value="1"/>
</dbReference>
<organism evidence="3">
    <name type="scientific">Physcomitrium patens</name>
    <name type="common">Spreading-leaved earth moss</name>
    <name type="synonym">Physcomitrella patens</name>
    <dbReference type="NCBI Taxonomy" id="3218"/>
    <lineage>
        <taxon>Eukaryota</taxon>
        <taxon>Viridiplantae</taxon>
        <taxon>Streptophyta</taxon>
        <taxon>Embryophyta</taxon>
        <taxon>Bryophyta</taxon>
        <taxon>Bryophytina</taxon>
        <taxon>Bryopsida</taxon>
        <taxon>Funariidae</taxon>
        <taxon>Funariales</taxon>
        <taxon>Funariaceae</taxon>
        <taxon>Physcomitrium</taxon>
    </lineage>
</organism>
<dbReference type="SUPFAM" id="SSF46689">
    <property type="entry name" value="Homeodomain-like"/>
    <property type="match status" value="1"/>
</dbReference>
<dbReference type="Gene3D" id="1.10.10.10">
    <property type="entry name" value="Winged helix-like DNA-binding domain superfamily/Winged helix DNA-binding domain"/>
    <property type="match status" value="1"/>
</dbReference>
<dbReference type="InParanoid" id="A0A2K1J4C6"/>
<dbReference type="GO" id="GO:0006313">
    <property type="term" value="P:DNA transposition"/>
    <property type="evidence" value="ECO:0007669"/>
    <property type="project" value="InterPro"/>
</dbReference>
<evidence type="ECO:0000259" key="1">
    <source>
        <dbReference type="Pfam" id="PF01498"/>
    </source>
</evidence>
<keyword evidence="5" id="KW-1185">Reference proteome</keyword>
<dbReference type="EMBL" id="ABEU02000017">
    <property type="protein sequence ID" value="PNR36360.1"/>
    <property type="molecule type" value="Genomic_DNA"/>
</dbReference>
<sequence length="328" mass="37946">MKYRTLSPMQKNQIVEMRKAGMKCKDIAEVFSAPYSTISTILSHWKVHGSVESLKSQCGRPRKLSERDFWVLCRAVSSNRRHTLVELANLVSVSRTTVRLYLRELGFRNCIAPKKPYLNVKHKADRLAFARAYESWTDESSFETGKNPQQIRVWQKAYEKYNWDCIAPSFKFGRSSMMVWGAFIGFDKSPLVTIPSNKRSSSDFVTIVYEGVLIGFYFLHDDPEQLILMEDGAPVHRNSLPVQWRRAHGIEKLFWPTNSPDLNPIENVWMVVKDLLKHHSRPNSKLEMIEKIQSVWDTISIEWLRTLISTMPYRMQAVIAAGGGSTRW</sequence>
<feature type="domain" description="Tc1-like transposase DDE" evidence="2">
    <location>
        <begin position="220"/>
        <end position="285"/>
    </location>
</feature>
<evidence type="ECO:0000259" key="2">
    <source>
        <dbReference type="Pfam" id="PF13358"/>
    </source>
</evidence>